<evidence type="ECO:0000313" key="1">
    <source>
        <dbReference type="EMBL" id="KAB0665155.1"/>
    </source>
</evidence>
<proteinExistence type="predicted"/>
<keyword evidence="2" id="KW-1185">Reference proteome</keyword>
<dbReference type="Proteomes" id="UP000420562">
    <property type="component" value="Unassembled WGS sequence"/>
</dbReference>
<comment type="caution">
    <text evidence="1">The sequence shown here is derived from an EMBL/GenBank/DDBJ whole genome shotgun (WGS) entry which is preliminary data.</text>
</comment>
<dbReference type="EMBL" id="VZQZ01000006">
    <property type="protein sequence ID" value="KAB0665155.1"/>
    <property type="molecule type" value="Genomic_DNA"/>
</dbReference>
<accession>A0A7J4ZQ76</accession>
<evidence type="ECO:0000313" key="2">
    <source>
        <dbReference type="Proteomes" id="UP000420562"/>
    </source>
</evidence>
<gene>
    <name evidence="1" type="ORF">F6V25_11080</name>
</gene>
<reference evidence="1 2" key="1">
    <citation type="submission" date="2019-09" db="EMBL/GenBank/DDBJ databases">
        <title>Geobacter sp. Red96, a novel strain isolated from paddy soil.</title>
        <authorList>
            <person name="Xu Z."/>
            <person name="Masuda Y."/>
            <person name="Itoh H."/>
            <person name="Senoo K."/>
        </authorList>
    </citation>
    <scope>NUCLEOTIDE SEQUENCE [LARGE SCALE GENOMIC DNA]</scope>
    <source>
        <strain evidence="1 2">Red96</strain>
    </source>
</reference>
<dbReference type="AlphaFoldDB" id="A0A7J4ZQ76"/>
<protein>
    <submittedName>
        <fullName evidence="1">Uncharacterized protein</fullName>
    </submittedName>
</protein>
<dbReference type="RefSeq" id="WP_151128635.1">
    <property type="nucleotide sequence ID" value="NZ_VZQZ01000006.1"/>
</dbReference>
<organism evidence="1 2">
    <name type="scientific">Oryzomonas japonica</name>
    <dbReference type="NCBI Taxonomy" id="2603858"/>
    <lineage>
        <taxon>Bacteria</taxon>
        <taxon>Pseudomonadati</taxon>
        <taxon>Thermodesulfobacteriota</taxon>
        <taxon>Desulfuromonadia</taxon>
        <taxon>Geobacterales</taxon>
        <taxon>Geobacteraceae</taxon>
        <taxon>Oryzomonas</taxon>
    </lineage>
</organism>
<name>A0A7J4ZQ76_9BACT</name>
<sequence>MKAEIYSITYRIPLTDAQQARLDRKWPDGDPFISYEKIASLLEPLPVEDLDWSNHTGQYFYFTVHGDDREGTVAEVIERLERKLGDK</sequence>